<dbReference type="Proteomes" id="UP001500635">
    <property type="component" value="Unassembled WGS sequence"/>
</dbReference>
<evidence type="ECO:0008006" key="4">
    <source>
        <dbReference type="Google" id="ProtNLM"/>
    </source>
</evidence>
<dbReference type="InterPro" id="IPR011010">
    <property type="entry name" value="DNA_brk_join_enz"/>
</dbReference>
<dbReference type="RefSeq" id="WP_344990658.1">
    <property type="nucleotide sequence ID" value="NZ_BAABFR010000006.1"/>
</dbReference>
<accession>A0ABP8J4L8</accession>
<proteinExistence type="predicted"/>
<sequence length="140" mass="15554">METIPSDNHRVISASRVRRFINPELGDIPIDELTRERCDQWYRDMENHLCPGAPTQRVRTYAVLHAMLKPAVHMNLIDVSPLRITGLLIDRPAREPQTATPAEVDELAAAMPTYLAVAVQLAAWYVGCAPARSSACSSMT</sequence>
<evidence type="ECO:0000313" key="3">
    <source>
        <dbReference type="Proteomes" id="UP001500635"/>
    </source>
</evidence>
<keyword evidence="1" id="KW-0238">DNA-binding</keyword>
<dbReference type="Gene3D" id="1.10.150.130">
    <property type="match status" value="1"/>
</dbReference>
<organism evidence="2 3">
    <name type="scientific">Tsukamurella soli</name>
    <dbReference type="NCBI Taxonomy" id="644556"/>
    <lineage>
        <taxon>Bacteria</taxon>
        <taxon>Bacillati</taxon>
        <taxon>Actinomycetota</taxon>
        <taxon>Actinomycetes</taxon>
        <taxon>Mycobacteriales</taxon>
        <taxon>Tsukamurellaceae</taxon>
        <taxon>Tsukamurella</taxon>
    </lineage>
</organism>
<reference evidence="3" key="1">
    <citation type="journal article" date="2019" name="Int. J. Syst. Evol. Microbiol.">
        <title>The Global Catalogue of Microorganisms (GCM) 10K type strain sequencing project: providing services to taxonomists for standard genome sequencing and annotation.</title>
        <authorList>
            <consortium name="The Broad Institute Genomics Platform"/>
            <consortium name="The Broad Institute Genome Sequencing Center for Infectious Disease"/>
            <person name="Wu L."/>
            <person name="Ma J."/>
        </authorList>
    </citation>
    <scope>NUCLEOTIDE SEQUENCE [LARGE SCALE GENOMIC DNA]</scope>
    <source>
        <strain evidence="3">JCM 17688</strain>
    </source>
</reference>
<gene>
    <name evidence="2" type="ORF">GCM10023147_06130</name>
</gene>
<name>A0ABP8J4L8_9ACTN</name>
<dbReference type="InterPro" id="IPR010998">
    <property type="entry name" value="Integrase_recombinase_N"/>
</dbReference>
<evidence type="ECO:0000313" key="2">
    <source>
        <dbReference type="EMBL" id="GAA4384957.1"/>
    </source>
</evidence>
<protein>
    <recommendedName>
        <fullName evidence="4">Integrase SAM-like N-terminal domain-containing protein</fullName>
    </recommendedName>
</protein>
<keyword evidence="3" id="KW-1185">Reference proteome</keyword>
<dbReference type="SUPFAM" id="SSF56349">
    <property type="entry name" value="DNA breaking-rejoining enzymes"/>
    <property type="match status" value="1"/>
</dbReference>
<dbReference type="EMBL" id="BAABFR010000006">
    <property type="protein sequence ID" value="GAA4384957.1"/>
    <property type="molecule type" value="Genomic_DNA"/>
</dbReference>
<comment type="caution">
    <text evidence="2">The sequence shown here is derived from an EMBL/GenBank/DDBJ whole genome shotgun (WGS) entry which is preliminary data.</text>
</comment>
<evidence type="ECO:0000256" key="1">
    <source>
        <dbReference type="ARBA" id="ARBA00023125"/>
    </source>
</evidence>